<feature type="transmembrane region" description="Helical" evidence="2">
    <location>
        <begin position="285"/>
        <end position="304"/>
    </location>
</feature>
<evidence type="ECO:0000256" key="2">
    <source>
        <dbReference type="SAM" id="Phobius"/>
    </source>
</evidence>
<gene>
    <name evidence="3" type="ORF">AVDCRST_MAG88-2944</name>
</gene>
<keyword evidence="2" id="KW-0812">Transmembrane</keyword>
<evidence type="ECO:0000256" key="1">
    <source>
        <dbReference type="SAM" id="MobiDB-lite"/>
    </source>
</evidence>
<keyword evidence="2" id="KW-0472">Membrane</keyword>
<evidence type="ECO:0000313" key="3">
    <source>
        <dbReference type="EMBL" id="CAA9577314.1"/>
    </source>
</evidence>
<organism evidence="3">
    <name type="scientific">uncultured Thermomicrobiales bacterium</name>
    <dbReference type="NCBI Taxonomy" id="1645740"/>
    <lineage>
        <taxon>Bacteria</taxon>
        <taxon>Pseudomonadati</taxon>
        <taxon>Thermomicrobiota</taxon>
        <taxon>Thermomicrobia</taxon>
        <taxon>Thermomicrobiales</taxon>
        <taxon>environmental samples</taxon>
    </lineage>
</organism>
<sequence>MNAPTAAVARPATREPTGGSDGGTLPSPPARLWALIGLGLAGGPLYLAAYRPADLPASPLTFTIIFATLCALYAVACRLVLRDPARLPHRHALLVIVAVALLYRAVFLPATPWLSDDFYRYVWDGHIQNEGYSPWQLPPGAAALAPLRDDTYWPRINRKEQTSAYPPLAELVFRALALARPFSMAPFKLAFFLADLLTIGMIGELLRRRGHSPLGLIVYAWHPLPPFEFLHSAHVDVLAVTFLVLALVLQARGRPAAAGVALGLATLTKLYPGLLLPAFSRRGDWRLPLGCVGTVVAGLAPALLSGATNFRQLPTYLLEEGYSSGDRFFPL</sequence>
<feature type="compositionally biased region" description="Low complexity" evidence="1">
    <location>
        <begin position="1"/>
        <end position="17"/>
    </location>
</feature>
<accession>A0A6J4VLX2</accession>
<dbReference type="GO" id="GO:0016758">
    <property type="term" value="F:hexosyltransferase activity"/>
    <property type="evidence" value="ECO:0007669"/>
    <property type="project" value="InterPro"/>
</dbReference>
<keyword evidence="2" id="KW-1133">Transmembrane helix</keyword>
<evidence type="ECO:0008006" key="4">
    <source>
        <dbReference type="Google" id="ProtNLM"/>
    </source>
</evidence>
<dbReference type="Pfam" id="PF26314">
    <property type="entry name" value="MptA_B_family"/>
    <property type="match status" value="1"/>
</dbReference>
<name>A0A6J4VLX2_9BACT</name>
<feature type="transmembrane region" description="Helical" evidence="2">
    <location>
        <begin position="229"/>
        <end position="249"/>
    </location>
</feature>
<dbReference type="EMBL" id="CADCWM010000711">
    <property type="protein sequence ID" value="CAA9577314.1"/>
    <property type="molecule type" value="Genomic_DNA"/>
</dbReference>
<feature type="transmembrane region" description="Helical" evidence="2">
    <location>
        <begin position="62"/>
        <end position="81"/>
    </location>
</feature>
<reference evidence="3" key="1">
    <citation type="submission" date="2020-02" db="EMBL/GenBank/DDBJ databases">
        <authorList>
            <person name="Meier V. D."/>
        </authorList>
    </citation>
    <scope>NUCLEOTIDE SEQUENCE</scope>
    <source>
        <strain evidence="3">AVDCRST_MAG88</strain>
    </source>
</reference>
<feature type="transmembrane region" description="Helical" evidence="2">
    <location>
        <begin position="93"/>
        <end position="114"/>
    </location>
</feature>
<protein>
    <recommendedName>
        <fullName evidence="4">DUF2029 domain-containing protein</fullName>
    </recommendedName>
</protein>
<proteinExistence type="predicted"/>
<feature type="transmembrane region" description="Helical" evidence="2">
    <location>
        <begin position="256"/>
        <end position="279"/>
    </location>
</feature>
<feature type="transmembrane region" description="Helical" evidence="2">
    <location>
        <begin position="32"/>
        <end position="50"/>
    </location>
</feature>
<feature type="region of interest" description="Disordered" evidence="1">
    <location>
        <begin position="1"/>
        <end position="25"/>
    </location>
</feature>
<dbReference type="GO" id="GO:0005886">
    <property type="term" value="C:plasma membrane"/>
    <property type="evidence" value="ECO:0007669"/>
    <property type="project" value="UniProtKB-SubCell"/>
</dbReference>
<dbReference type="AlphaFoldDB" id="A0A6J4VLX2"/>
<feature type="non-terminal residue" evidence="3">
    <location>
        <position position="331"/>
    </location>
</feature>